<feature type="transmembrane region" description="Helical" evidence="2">
    <location>
        <begin position="118"/>
        <end position="138"/>
    </location>
</feature>
<evidence type="ECO:0000313" key="4">
    <source>
        <dbReference type="Proteomes" id="UP001597024"/>
    </source>
</evidence>
<proteinExistence type="predicted"/>
<feature type="region of interest" description="Disordered" evidence="1">
    <location>
        <begin position="147"/>
        <end position="253"/>
    </location>
</feature>
<feature type="transmembrane region" description="Helical" evidence="2">
    <location>
        <begin position="53"/>
        <end position="73"/>
    </location>
</feature>
<protein>
    <submittedName>
        <fullName evidence="3">Uncharacterized protein</fullName>
    </submittedName>
</protein>
<keyword evidence="2" id="KW-1133">Transmembrane helix</keyword>
<comment type="caution">
    <text evidence="3">The sequence shown here is derived from an EMBL/GenBank/DDBJ whole genome shotgun (WGS) entry which is preliminary data.</text>
</comment>
<keyword evidence="2" id="KW-0472">Membrane</keyword>
<organism evidence="3 4">
    <name type="scientific">Streptosporangium algeriense</name>
    <dbReference type="NCBI Taxonomy" id="1682748"/>
    <lineage>
        <taxon>Bacteria</taxon>
        <taxon>Bacillati</taxon>
        <taxon>Actinomycetota</taxon>
        <taxon>Actinomycetes</taxon>
        <taxon>Streptosporangiales</taxon>
        <taxon>Streptosporangiaceae</taxon>
        <taxon>Streptosporangium</taxon>
    </lineage>
</organism>
<evidence type="ECO:0000313" key="3">
    <source>
        <dbReference type="EMBL" id="MFD0887709.1"/>
    </source>
</evidence>
<feature type="transmembrane region" description="Helical" evidence="2">
    <location>
        <begin position="12"/>
        <end position="33"/>
    </location>
</feature>
<feature type="non-terminal residue" evidence="3">
    <location>
        <position position="336"/>
    </location>
</feature>
<sequence>MINAEAGRLREPAAWLMIAVASTGVLVGVEQLLFGTSLGGSFAFRAATHVSGLTSPVTTALLVGAVLLAGNAGPALARLRLMTQIAVGTLALAALFGTVGLFGGLFAGETGLMQKVEFLLVSLPTLGLTGLALAYLLPRMAAAGPARKEPAFSHGSHGSHGSPGQAFPTAQPGVQPTAQPGMQPGVSYQGPHPQEQVPQHGFHPQEQQGFPPYDQGAPQGAHPQEQPSAHGQPPHEQVPPQYEQPARPQETAQHGFPVQDQGVHGFAAQDQGGHGFPVQEQIGHAFPVQEQGGHGFAAQDQDGHGFPVQEQIGHAFPVQDQGGHGFAPQAPPAPAS</sequence>
<name>A0ABW3DXQ8_9ACTN</name>
<evidence type="ECO:0000256" key="2">
    <source>
        <dbReference type="SAM" id="Phobius"/>
    </source>
</evidence>
<keyword evidence="2" id="KW-0812">Transmembrane</keyword>
<feature type="transmembrane region" description="Helical" evidence="2">
    <location>
        <begin position="85"/>
        <end position="106"/>
    </location>
</feature>
<feature type="region of interest" description="Disordered" evidence="1">
    <location>
        <begin position="293"/>
        <end position="336"/>
    </location>
</feature>
<dbReference type="Proteomes" id="UP001597024">
    <property type="component" value="Unassembled WGS sequence"/>
</dbReference>
<accession>A0ABW3DXQ8</accession>
<gene>
    <name evidence="3" type="ORF">ACFQ08_24475</name>
</gene>
<keyword evidence="4" id="KW-1185">Reference proteome</keyword>
<dbReference type="EMBL" id="JBHTHX010001030">
    <property type="protein sequence ID" value="MFD0887709.1"/>
    <property type="molecule type" value="Genomic_DNA"/>
</dbReference>
<evidence type="ECO:0000256" key="1">
    <source>
        <dbReference type="SAM" id="MobiDB-lite"/>
    </source>
</evidence>
<feature type="compositionally biased region" description="Low complexity" evidence="1">
    <location>
        <begin position="153"/>
        <end position="162"/>
    </location>
</feature>
<reference evidence="4" key="1">
    <citation type="journal article" date="2019" name="Int. J. Syst. Evol. Microbiol.">
        <title>The Global Catalogue of Microorganisms (GCM) 10K type strain sequencing project: providing services to taxonomists for standard genome sequencing and annotation.</title>
        <authorList>
            <consortium name="The Broad Institute Genomics Platform"/>
            <consortium name="The Broad Institute Genome Sequencing Center for Infectious Disease"/>
            <person name="Wu L."/>
            <person name="Ma J."/>
        </authorList>
    </citation>
    <scope>NUCLEOTIDE SEQUENCE [LARGE SCALE GENOMIC DNA]</scope>
    <source>
        <strain evidence="4">CCUG 62974</strain>
    </source>
</reference>